<name>A0A5S3YLV0_9GAMM</name>
<sequence>PGPNPSDSTEPWTHFELARLGSSFADEDRRFFYRPNIARTFYSKVTETRYNGNLIKERRDTPFDAIVIGSGNRSKPTDSSVTDYLFMIRDIHTKTQSFVNDIPDPILI</sequence>
<reference evidence="2" key="2">
    <citation type="submission" date="2019-06" db="EMBL/GenBank/DDBJ databases">
        <title>Co-occurence of chitin degradation, pigmentation and bioactivity in marine Pseudoalteromonas.</title>
        <authorList>
            <person name="Sonnenschein E.C."/>
            <person name="Bech P.K."/>
        </authorList>
    </citation>
    <scope>NUCLEOTIDE SEQUENCE [LARGE SCALE GENOMIC DNA]</scope>
    <source>
        <strain evidence="2">S1189</strain>
    </source>
</reference>
<proteinExistence type="predicted"/>
<feature type="non-terminal residue" evidence="1">
    <location>
        <position position="1"/>
    </location>
</feature>
<dbReference type="EMBL" id="PNCM01000286">
    <property type="protein sequence ID" value="TMP76713.1"/>
    <property type="molecule type" value="Genomic_DNA"/>
</dbReference>
<protein>
    <submittedName>
        <fullName evidence="1">Pilus assembly protein</fullName>
    </submittedName>
</protein>
<evidence type="ECO:0000313" key="1">
    <source>
        <dbReference type="EMBL" id="TMP76713.1"/>
    </source>
</evidence>
<dbReference type="Proteomes" id="UP000307362">
    <property type="component" value="Unassembled WGS sequence"/>
</dbReference>
<reference evidence="1 2" key="1">
    <citation type="submission" date="2017-12" db="EMBL/GenBank/DDBJ databases">
        <authorList>
            <person name="Paulsen S."/>
            <person name="Gram L.K."/>
        </authorList>
    </citation>
    <scope>NUCLEOTIDE SEQUENCE [LARGE SCALE GENOMIC DNA]</scope>
    <source>
        <strain evidence="1 2">S1189</strain>
    </source>
</reference>
<comment type="caution">
    <text evidence="1">The sequence shown here is derived from an EMBL/GenBank/DDBJ whole genome shotgun (WGS) entry which is preliminary data.</text>
</comment>
<accession>A0A5S3YLV0</accession>
<evidence type="ECO:0000313" key="2">
    <source>
        <dbReference type="Proteomes" id="UP000307362"/>
    </source>
</evidence>
<gene>
    <name evidence="1" type="ORF">CWB73_21450</name>
</gene>
<dbReference type="AlphaFoldDB" id="A0A5S3YLV0"/>
<organism evidence="1 2">
    <name type="scientific">Pseudoalteromonas phenolica</name>
    <dbReference type="NCBI Taxonomy" id="161398"/>
    <lineage>
        <taxon>Bacteria</taxon>
        <taxon>Pseudomonadati</taxon>
        <taxon>Pseudomonadota</taxon>
        <taxon>Gammaproteobacteria</taxon>
        <taxon>Alteromonadales</taxon>
        <taxon>Pseudoalteromonadaceae</taxon>
        <taxon>Pseudoalteromonas</taxon>
    </lineage>
</organism>
<feature type="non-terminal residue" evidence="1">
    <location>
        <position position="108"/>
    </location>
</feature>